<evidence type="ECO:0000313" key="3">
    <source>
        <dbReference type="Proteomes" id="UP000297982"/>
    </source>
</evidence>
<sequence>MDAIRKNVTVHLDEKQTIIELSGIVQRYDAEILIKKEVQGSWYEVNLKSLLGLINLQLQNGDVILLESKGKDQQQAIEEIESYFSK</sequence>
<dbReference type="Proteomes" id="UP000297982">
    <property type="component" value="Unassembled WGS sequence"/>
</dbReference>
<proteinExistence type="predicted"/>
<dbReference type="InterPro" id="IPR000032">
    <property type="entry name" value="HPr-like"/>
</dbReference>
<accession>A0A4Z0H1K9</accession>
<comment type="caution">
    <text evidence="2">The sequence shown here is derived from an EMBL/GenBank/DDBJ whole genome shotgun (WGS) entry which is preliminary data.</text>
</comment>
<gene>
    <name evidence="2" type="ORF">E4663_12370</name>
</gene>
<reference evidence="2 3" key="1">
    <citation type="journal article" date="2003" name="Int. J. Syst. Evol. Microbiol.">
        <title>Halobacillus salinus sp. nov., isolated from a salt lake on the coast of the East Sea in Korea.</title>
        <authorList>
            <person name="Yoon J.H."/>
            <person name="Kang K.H."/>
            <person name="Park Y.H."/>
        </authorList>
    </citation>
    <scope>NUCLEOTIDE SEQUENCE [LARGE SCALE GENOMIC DNA]</scope>
    <source>
        <strain evidence="2 3">HSL-3</strain>
    </source>
</reference>
<dbReference type="SUPFAM" id="SSF55594">
    <property type="entry name" value="HPr-like"/>
    <property type="match status" value="1"/>
</dbReference>
<dbReference type="Gene3D" id="3.30.1340.10">
    <property type="entry name" value="HPr-like"/>
    <property type="match status" value="1"/>
</dbReference>
<dbReference type="PROSITE" id="PS51350">
    <property type="entry name" value="PTS_HPR_DOM"/>
    <property type="match status" value="1"/>
</dbReference>
<name>A0A4Z0H1K9_9BACI</name>
<dbReference type="InterPro" id="IPR035895">
    <property type="entry name" value="HPr-like_sf"/>
</dbReference>
<dbReference type="EMBL" id="SRJC01000002">
    <property type="protein sequence ID" value="TGB02937.1"/>
    <property type="molecule type" value="Genomic_DNA"/>
</dbReference>
<evidence type="ECO:0000313" key="2">
    <source>
        <dbReference type="EMBL" id="TGB02937.1"/>
    </source>
</evidence>
<dbReference type="STRING" id="192814.GCA_900166575_02693"/>
<dbReference type="RefSeq" id="WP_079477588.1">
    <property type="nucleotide sequence ID" value="NZ_FVYZ01000003.1"/>
</dbReference>
<dbReference type="OrthoDB" id="2428896at2"/>
<protein>
    <submittedName>
        <fullName evidence="2">HPr family phosphocarrier protein</fullName>
    </submittedName>
</protein>
<evidence type="ECO:0000259" key="1">
    <source>
        <dbReference type="PROSITE" id="PS51350"/>
    </source>
</evidence>
<organism evidence="2 3">
    <name type="scientific">Halobacillus salinus</name>
    <dbReference type="NCBI Taxonomy" id="192814"/>
    <lineage>
        <taxon>Bacteria</taxon>
        <taxon>Bacillati</taxon>
        <taxon>Bacillota</taxon>
        <taxon>Bacilli</taxon>
        <taxon>Bacillales</taxon>
        <taxon>Bacillaceae</taxon>
        <taxon>Halobacillus</taxon>
    </lineage>
</organism>
<feature type="domain" description="HPr" evidence="1">
    <location>
        <begin position="1"/>
        <end position="86"/>
    </location>
</feature>
<dbReference type="AlphaFoldDB" id="A0A4Z0H1K9"/>
<keyword evidence="3" id="KW-1185">Reference proteome</keyword>
<dbReference type="Pfam" id="PF00381">
    <property type="entry name" value="PTS-HPr"/>
    <property type="match status" value="1"/>
</dbReference>